<dbReference type="PROSITE" id="PS50983">
    <property type="entry name" value="FE_B12_PBP"/>
    <property type="match status" value="1"/>
</dbReference>
<dbReference type="SUPFAM" id="SSF53807">
    <property type="entry name" value="Helical backbone' metal receptor"/>
    <property type="match status" value="1"/>
</dbReference>
<dbReference type="InterPro" id="IPR002491">
    <property type="entry name" value="ABC_transptr_periplasmic_BD"/>
</dbReference>
<gene>
    <name evidence="3" type="ORF">SAMN04488021_13430</name>
</gene>
<evidence type="ECO:0000313" key="3">
    <source>
        <dbReference type="EMBL" id="SFH79374.1"/>
    </source>
</evidence>
<keyword evidence="4" id="KW-1185">Reference proteome</keyword>
<dbReference type="PANTHER" id="PTHR30535:SF34">
    <property type="entry name" value="MOLYBDATE-BINDING PROTEIN MOLA"/>
    <property type="match status" value="1"/>
</dbReference>
<dbReference type="InterPro" id="IPR050902">
    <property type="entry name" value="ABC_Transporter_SBP"/>
</dbReference>
<sequence length="273" mass="28900">MVIRWLLAGWLACLALPVAADAPRRVVSVNLCTDQLAMMLAAPGQLVSVSYLARDPASSAMPEAAAGLPLNHGLAEEIFLLRPDLVLAGTWTTPATVDLLRRVGVPVAVFQPEDDLAGIRANIRRMGEVLGREAEAEALIARFEADLARLDDAPAPRPRAAIYAANGYTLGSDSLAGQIVILGGHANIADELGLAGGGTLPLESLLLSQPDLLILGRRYPGHSRGEDMMDHPALRSVMRDTPFVVMSDPDWVCGTPRILRAAQSLRTAGGLAP</sequence>
<evidence type="ECO:0000256" key="1">
    <source>
        <dbReference type="SAM" id="SignalP"/>
    </source>
</evidence>
<dbReference type="EMBL" id="FOPU01000034">
    <property type="protein sequence ID" value="SFH79374.1"/>
    <property type="molecule type" value="Genomic_DNA"/>
</dbReference>
<protein>
    <submittedName>
        <fullName evidence="3">Iron complex transport system substrate-binding protein</fullName>
    </submittedName>
</protein>
<accession>A0A1I3CXY5</accession>
<name>A0A1I3CXY5_9RHOB</name>
<evidence type="ECO:0000313" key="4">
    <source>
        <dbReference type="Proteomes" id="UP000183635"/>
    </source>
</evidence>
<dbReference type="Proteomes" id="UP000183635">
    <property type="component" value="Unassembled WGS sequence"/>
</dbReference>
<proteinExistence type="predicted"/>
<feature type="signal peptide" evidence="1">
    <location>
        <begin position="1"/>
        <end position="20"/>
    </location>
</feature>
<keyword evidence="1" id="KW-0732">Signal</keyword>
<dbReference type="Pfam" id="PF01497">
    <property type="entry name" value="Peripla_BP_2"/>
    <property type="match status" value="1"/>
</dbReference>
<feature type="domain" description="Fe/B12 periplasmic-binding" evidence="2">
    <location>
        <begin position="25"/>
        <end position="273"/>
    </location>
</feature>
<reference evidence="3 4" key="1">
    <citation type="submission" date="2016-10" db="EMBL/GenBank/DDBJ databases">
        <authorList>
            <person name="de Groot N.N."/>
        </authorList>
    </citation>
    <scope>NUCLEOTIDE SEQUENCE [LARGE SCALE GENOMIC DNA]</scope>
    <source>
        <strain evidence="3 4">DSM 8537</strain>
    </source>
</reference>
<dbReference type="Gene3D" id="3.40.50.1980">
    <property type="entry name" value="Nitrogenase molybdenum iron protein domain"/>
    <property type="match status" value="2"/>
</dbReference>
<dbReference type="RefSeq" id="WP_074969677.1">
    <property type="nucleotide sequence ID" value="NZ_CBCRYP010000032.1"/>
</dbReference>
<evidence type="ECO:0000259" key="2">
    <source>
        <dbReference type="PROSITE" id="PS50983"/>
    </source>
</evidence>
<dbReference type="OrthoDB" id="1632039at2"/>
<dbReference type="AlphaFoldDB" id="A0A1I3CXY5"/>
<feature type="chain" id="PRO_5010307807" evidence="1">
    <location>
        <begin position="21"/>
        <end position="273"/>
    </location>
</feature>
<dbReference type="PANTHER" id="PTHR30535">
    <property type="entry name" value="VITAMIN B12-BINDING PROTEIN"/>
    <property type="match status" value="1"/>
</dbReference>
<organism evidence="3 4">
    <name type="scientific">Paracoccus aminovorans</name>
    <dbReference type="NCBI Taxonomy" id="34004"/>
    <lineage>
        <taxon>Bacteria</taxon>
        <taxon>Pseudomonadati</taxon>
        <taxon>Pseudomonadota</taxon>
        <taxon>Alphaproteobacteria</taxon>
        <taxon>Rhodobacterales</taxon>
        <taxon>Paracoccaceae</taxon>
        <taxon>Paracoccus</taxon>
    </lineage>
</organism>
<dbReference type="STRING" id="34004.SAMN04488021_13430"/>